<dbReference type="EC" id="2.4.1.21" evidence="3"/>
<dbReference type="SUPFAM" id="SSF53756">
    <property type="entry name" value="UDP-Glycosyltransferase/glycogen phosphorylase"/>
    <property type="match status" value="1"/>
</dbReference>
<organism evidence="8 9">
    <name type="scientific">Medicago truncatula</name>
    <name type="common">Barrel medic</name>
    <name type="synonym">Medicago tribuloides</name>
    <dbReference type="NCBI Taxonomy" id="3880"/>
    <lineage>
        <taxon>Eukaryota</taxon>
        <taxon>Viridiplantae</taxon>
        <taxon>Streptophyta</taxon>
        <taxon>Embryophyta</taxon>
        <taxon>Tracheophyta</taxon>
        <taxon>Spermatophyta</taxon>
        <taxon>Magnoliopsida</taxon>
        <taxon>eudicotyledons</taxon>
        <taxon>Gunneridae</taxon>
        <taxon>Pentapetalae</taxon>
        <taxon>rosids</taxon>
        <taxon>fabids</taxon>
        <taxon>Fabales</taxon>
        <taxon>Fabaceae</taxon>
        <taxon>Papilionoideae</taxon>
        <taxon>50 kb inversion clade</taxon>
        <taxon>NPAAA clade</taxon>
        <taxon>Hologalegina</taxon>
        <taxon>IRL clade</taxon>
        <taxon>Trifolieae</taxon>
        <taxon>Medicago</taxon>
    </lineage>
</organism>
<feature type="domain" description="Starch synthase catalytic" evidence="7">
    <location>
        <begin position="38"/>
        <end position="123"/>
    </location>
</feature>
<evidence type="ECO:0000256" key="2">
    <source>
        <dbReference type="ARBA" id="ARBA00004727"/>
    </source>
</evidence>
<keyword evidence="4 8" id="KW-0328">Glycosyltransferase</keyword>
<proteinExistence type="predicted"/>
<gene>
    <name evidence="8" type="ORF">MtrunA17_Chr8g0376341</name>
</gene>
<reference evidence="9" key="1">
    <citation type="journal article" date="2018" name="Nat. Plants">
        <title>Whole-genome landscape of Medicago truncatula symbiotic genes.</title>
        <authorList>
            <person name="Pecrix Y."/>
            <person name="Staton S.E."/>
            <person name="Sallet E."/>
            <person name="Lelandais-Briere C."/>
            <person name="Moreau S."/>
            <person name="Carrere S."/>
            <person name="Blein T."/>
            <person name="Jardinaud M.F."/>
            <person name="Latrasse D."/>
            <person name="Zouine M."/>
            <person name="Zahm M."/>
            <person name="Kreplak J."/>
            <person name="Mayjonade B."/>
            <person name="Satge C."/>
            <person name="Perez M."/>
            <person name="Cauet S."/>
            <person name="Marande W."/>
            <person name="Chantry-Darmon C."/>
            <person name="Lopez-Roques C."/>
            <person name="Bouchez O."/>
            <person name="Berard A."/>
            <person name="Debelle F."/>
            <person name="Munos S."/>
            <person name="Bendahmane A."/>
            <person name="Berges H."/>
            <person name="Niebel A."/>
            <person name="Buitink J."/>
            <person name="Frugier F."/>
            <person name="Benhamed M."/>
            <person name="Crespi M."/>
            <person name="Gouzy J."/>
            <person name="Gamas P."/>
        </authorList>
    </citation>
    <scope>NUCLEOTIDE SEQUENCE [LARGE SCALE GENOMIC DNA]</scope>
    <source>
        <strain evidence="9">cv. Jemalong A17</strain>
    </source>
</reference>
<evidence type="ECO:0000256" key="5">
    <source>
        <dbReference type="ARBA" id="ARBA00022679"/>
    </source>
</evidence>
<comment type="catalytic activity">
    <reaction evidence="1">
        <text>[(1-&gt;4)-alpha-D-glucosyl](n) + ADP-alpha-D-glucose = [(1-&gt;4)-alpha-D-glucosyl](n+1) + ADP + H(+)</text>
        <dbReference type="Rhea" id="RHEA:18189"/>
        <dbReference type="Rhea" id="RHEA-COMP:9584"/>
        <dbReference type="Rhea" id="RHEA-COMP:9587"/>
        <dbReference type="ChEBI" id="CHEBI:15378"/>
        <dbReference type="ChEBI" id="CHEBI:15444"/>
        <dbReference type="ChEBI" id="CHEBI:57498"/>
        <dbReference type="ChEBI" id="CHEBI:456216"/>
        <dbReference type="EC" id="2.4.1.21"/>
    </reaction>
</comment>
<dbReference type="Gramene" id="rna48823">
    <property type="protein sequence ID" value="RHN42387.1"/>
    <property type="gene ID" value="gene48823"/>
</dbReference>
<comment type="pathway">
    <text evidence="2">Glycan biosynthesis; starch biosynthesis.</text>
</comment>
<keyword evidence="5 8" id="KW-0808">Transferase</keyword>
<dbReference type="AlphaFoldDB" id="A0A396GUU2"/>
<evidence type="ECO:0000259" key="7">
    <source>
        <dbReference type="Pfam" id="PF08323"/>
    </source>
</evidence>
<dbReference type="Proteomes" id="UP000265566">
    <property type="component" value="Chromosome 8"/>
</dbReference>
<dbReference type="GO" id="GO:0019252">
    <property type="term" value="P:starch biosynthetic process"/>
    <property type="evidence" value="ECO:0007669"/>
    <property type="project" value="UniProtKB-UniPathway"/>
</dbReference>
<dbReference type="Pfam" id="PF08323">
    <property type="entry name" value="Glyco_transf_5"/>
    <property type="match status" value="1"/>
</dbReference>
<dbReference type="Gene3D" id="3.40.50.2000">
    <property type="entry name" value="Glycogen Phosphorylase B"/>
    <property type="match status" value="1"/>
</dbReference>
<evidence type="ECO:0000313" key="8">
    <source>
        <dbReference type="EMBL" id="RHN42387.1"/>
    </source>
</evidence>
<protein>
    <recommendedName>
        <fullName evidence="3">starch synthase</fullName>
        <ecNumber evidence="3">2.4.1.21</ecNumber>
    </recommendedName>
</protein>
<dbReference type="GO" id="GO:0009011">
    <property type="term" value="F:alpha-1,4-glucan glucosyltransferase (ADP-glucose donor) activity"/>
    <property type="evidence" value="ECO:0007669"/>
    <property type="project" value="UniProtKB-EC"/>
</dbReference>
<comment type="caution">
    <text evidence="8">The sequence shown here is derived from an EMBL/GenBank/DDBJ whole genome shotgun (WGS) entry which is preliminary data.</text>
</comment>
<dbReference type="PANTHER" id="PTHR46083:SF5">
    <property type="entry name" value="STARCH SYNTHASE 3, CHLOROPLASTIC_AMYLOPLASTIC"/>
    <property type="match status" value="1"/>
</dbReference>
<name>A0A396GUU2_MEDTR</name>
<accession>A0A396GUU2</accession>
<evidence type="ECO:0000256" key="3">
    <source>
        <dbReference type="ARBA" id="ARBA00012588"/>
    </source>
</evidence>
<evidence type="ECO:0000256" key="6">
    <source>
        <dbReference type="ARBA" id="ARBA00022922"/>
    </source>
</evidence>
<sequence>MMDFVFSESENGGVFDNKFGMDYHIPVFGSIVKEPPLHIIHIAVEMAPIAKVGGLGDVVTSLSRAVQDLNHNVDIILPKYDCLNLSNVKDFQFHKSYFWSGTEIKVWHGKVEGLSVYFLEPQNGYKLSILISFLQT</sequence>
<keyword evidence="6" id="KW-0750">Starch biosynthesis</keyword>
<dbReference type="UniPathway" id="UPA00152"/>
<evidence type="ECO:0000313" key="9">
    <source>
        <dbReference type="Proteomes" id="UP000265566"/>
    </source>
</evidence>
<dbReference type="EMBL" id="PSQE01000008">
    <property type="protein sequence ID" value="RHN42387.1"/>
    <property type="molecule type" value="Genomic_DNA"/>
</dbReference>
<dbReference type="InterPro" id="IPR013534">
    <property type="entry name" value="Starch_synth_cat_dom"/>
</dbReference>
<evidence type="ECO:0000256" key="1">
    <source>
        <dbReference type="ARBA" id="ARBA00001478"/>
    </source>
</evidence>
<dbReference type="PANTHER" id="PTHR46083">
    <property type="match status" value="1"/>
</dbReference>
<evidence type="ECO:0000256" key="4">
    <source>
        <dbReference type="ARBA" id="ARBA00022676"/>
    </source>
</evidence>